<dbReference type="PANTHER" id="PTHR12608:SF1">
    <property type="entry name" value="TRANSMEMBRANE PROTEIN 165"/>
    <property type="match status" value="1"/>
</dbReference>
<feature type="transmembrane region" description="Helical" evidence="6">
    <location>
        <begin position="156"/>
        <end position="176"/>
    </location>
</feature>
<feature type="transmembrane region" description="Helical" evidence="6">
    <location>
        <begin position="46"/>
        <end position="70"/>
    </location>
</feature>
<evidence type="ECO:0000256" key="6">
    <source>
        <dbReference type="RuleBase" id="RU365102"/>
    </source>
</evidence>
<gene>
    <name evidence="7" type="ORF">BSTOLATCC_MIC1295</name>
</gene>
<feature type="transmembrane region" description="Helical" evidence="6">
    <location>
        <begin position="76"/>
        <end position="96"/>
    </location>
</feature>
<dbReference type="Proteomes" id="UP001162131">
    <property type="component" value="Unassembled WGS sequence"/>
</dbReference>
<sequence>MGENTPIYDESPLGAILSSFLAIFLSEIGDRTFFILIVLSMTYSPSAVLVGNQVIMTVMIIISAYIGYAAQLLIDQIYITIISSALFFIFAGLSFYEAFKKDDDSDSDSEDLHENLISSPNWFKTFWKTIVLAFFAEWGDISQLSIITISAVTDPIFTIIGAFFGIGLCSVCSVLIGKLTNKYMPEKYMKILAGIVFMIFGGLTILSIFYEI</sequence>
<dbReference type="PANTHER" id="PTHR12608">
    <property type="entry name" value="TRANSMEMBRANE PROTEIN HTP-1 RELATED"/>
    <property type="match status" value="1"/>
</dbReference>
<evidence type="ECO:0000313" key="7">
    <source>
        <dbReference type="EMBL" id="CAG9310447.1"/>
    </source>
</evidence>
<comment type="similarity">
    <text evidence="2 6">Belongs to the GDT1 family.</text>
</comment>
<dbReference type="Pfam" id="PF01169">
    <property type="entry name" value="GDT1"/>
    <property type="match status" value="2"/>
</dbReference>
<dbReference type="EMBL" id="CAJZBQ010000002">
    <property type="protein sequence ID" value="CAG9310447.1"/>
    <property type="molecule type" value="Genomic_DNA"/>
</dbReference>
<dbReference type="InterPro" id="IPR001727">
    <property type="entry name" value="GDT1-like"/>
</dbReference>
<organism evidence="7 8">
    <name type="scientific">Blepharisma stoltei</name>
    <dbReference type="NCBI Taxonomy" id="1481888"/>
    <lineage>
        <taxon>Eukaryota</taxon>
        <taxon>Sar</taxon>
        <taxon>Alveolata</taxon>
        <taxon>Ciliophora</taxon>
        <taxon>Postciliodesmatophora</taxon>
        <taxon>Heterotrichea</taxon>
        <taxon>Heterotrichida</taxon>
        <taxon>Blepharismidae</taxon>
        <taxon>Blepharisma</taxon>
    </lineage>
</organism>
<dbReference type="AlphaFoldDB" id="A0AAU9IAT7"/>
<comment type="caution">
    <text evidence="7">The sequence shown here is derived from an EMBL/GenBank/DDBJ whole genome shotgun (WGS) entry which is preliminary data.</text>
</comment>
<evidence type="ECO:0000256" key="2">
    <source>
        <dbReference type="ARBA" id="ARBA00009190"/>
    </source>
</evidence>
<keyword evidence="8" id="KW-1185">Reference proteome</keyword>
<feature type="transmembrane region" description="Helical" evidence="6">
    <location>
        <begin position="15"/>
        <end position="39"/>
    </location>
</feature>
<keyword evidence="4 6" id="KW-1133">Transmembrane helix</keyword>
<name>A0AAU9IAT7_9CILI</name>
<evidence type="ECO:0000256" key="3">
    <source>
        <dbReference type="ARBA" id="ARBA00022692"/>
    </source>
</evidence>
<feature type="transmembrane region" description="Helical" evidence="6">
    <location>
        <begin position="188"/>
        <end position="210"/>
    </location>
</feature>
<protein>
    <recommendedName>
        <fullName evidence="6">GDT1 family protein</fullName>
    </recommendedName>
</protein>
<keyword evidence="3 6" id="KW-0812">Transmembrane</keyword>
<dbReference type="GO" id="GO:0046873">
    <property type="term" value="F:metal ion transmembrane transporter activity"/>
    <property type="evidence" value="ECO:0007669"/>
    <property type="project" value="InterPro"/>
</dbReference>
<accession>A0AAU9IAT7</accession>
<evidence type="ECO:0000256" key="5">
    <source>
        <dbReference type="ARBA" id="ARBA00023136"/>
    </source>
</evidence>
<evidence type="ECO:0000256" key="4">
    <source>
        <dbReference type="ARBA" id="ARBA00022989"/>
    </source>
</evidence>
<comment type="subcellular location">
    <subcellularLocation>
        <location evidence="1 6">Membrane</location>
        <topology evidence="1 6">Multi-pass membrane protein</topology>
    </subcellularLocation>
</comment>
<proteinExistence type="inferred from homology"/>
<evidence type="ECO:0000256" key="1">
    <source>
        <dbReference type="ARBA" id="ARBA00004141"/>
    </source>
</evidence>
<evidence type="ECO:0000313" key="8">
    <source>
        <dbReference type="Proteomes" id="UP001162131"/>
    </source>
</evidence>
<dbReference type="GO" id="GO:0016020">
    <property type="term" value="C:membrane"/>
    <property type="evidence" value="ECO:0007669"/>
    <property type="project" value="UniProtKB-SubCell"/>
</dbReference>
<reference evidence="7" key="1">
    <citation type="submission" date="2021-09" db="EMBL/GenBank/DDBJ databases">
        <authorList>
            <consortium name="AG Swart"/>
            <person name="Singh M."/>
            <person name="Singh A."/>
            <person name="Seah K."/>
            <person name="Emmerich C."/>
        </authorList>
    </citation>
    <scope>NUCLEOTIDE SEQUENCE</scope>
    <source>
        <strain evidence="7">ATCC30299</strain>
    </source>
</reference>
<keyword evidence="5 6" id="KW-0472">Membrane</keyword>